<evidence type="ECO:0000313" key="3">
    <source>
        <dbReference type="Proteomes" id="UP000006166"/>
    </source>
</evidence>
<gene>
    <name evidence="2" type="ORF">BSV1_I25</name>
</gene>
<dbReference type="Proteomes" id="UP000006166">
    <property type="component" value="Plasmid SV1_lp28-4"/>
</dbReference>
<dbReference type="Gene3D" id="1.10.3160.10">
    <property type="entry name" value="Bbcrasp-1"/>
    <property type="match status" value="1"/>
</dbReference>
<reference evidence="2 3" key="1">
    <citation type="journal article" date="2011" name="J. Bacteriol.">
        <title>Whole genome sequence of an unusual Borrelia burgdorferi sensu lato isolate.</title>
        <authorList>
            <person name="Casjens S.R."/>
            <person name="Fraser-Liggett C.M."/>
            <person name="Mongodin E.F."/>
            <person name="Qiu W.G."/>
            <person name="Dunn J.J."/>
            <person name="Luft B.J."/>
            <person name="Schutzer S.E."/>
        </authorList>
    </citation>
    <scope>NUCLEOTIDE SEQUENCE [LARGE SCALE GENOMIC DNA]</scope>
    <source>
        <strain evidence="2 3">SV1</strain>
    </source>
</reference>
<protein>
    <submittedName>
        <fullName evidence="2">Virulent strain associated lipoprotein</fullName>
    </submittedName>
</protein>
<feature type="compositionally biased region" description="Basic and acidic residues" evidence="1">
    <location>
        <begin position="27"/>
        <end position="50"/>
    </location>
</feature>
<dbReference type="RefSeq" id="WP_012672236.1">
    <property type="nucleotide sequence ID" value="NC_012230.1"/>
</dbReference>
<accession>A0A806C3N8</accession>
<dbReference type="AlphaFoldDB" id="A0A806C3N8"/>
<name>A0A806C3N8_9SPIR</name>
<geneLocation type="plasmid" evidence="2 3">
    <name>SV1_lp28-4</name>
</geneLocation>
<feature type="region of interest" description="Disordered" evidence="1">
    <location>
        <begin position="24"/>
        <end position="50"/>
    </location>
</feature>
<keyword evidence="2" id="KW-0614">Plasmid</keyword>
<proteinExistence type="predicted"/>
<dbReference type="InterPro" id="IPR008421">
    <property type="entry name" value="Borrelia_lipoprotein_PFam54/60"/>
</dbReference>
<dbReference type="EMBL" id="CP001523">
    <property type="protein sequence ID" value="ACN93528.1"/>
    <property type="molecule type" value="Genomic_DNA"/>
</dbReference>
<evidence type="ECO:0000256" key="1">
    <source>
        <dbReference type="SAM" id="MobiDB-lite"/>
    </source>
</evidence>
<organism evidence="2 3">
    <name type="scientific">Borreliella finlandensis</name>
    <dbReference type="NCBI Taxonomy" id="498741"/>
    <lineage>
        <taxon>Bacteria</taxon>
        <taxon>Pseudomonadati</taxon>
        <taxon>Spirochaetota</taxon>
        <taxon>Spirochaetia</taxon>
        <taxon>Spirochaetales</taxon>
        <taxon>Borreliaceae</taxon>
        <taxon>Borreliella</taxon>
    </lineage>
</organism>
<keyword evidence="2" id="KW-0449">Lipoprotein</keyword>
<sequence length="252" mass="29285">MQILILIKKALNIRLPKNQSPKLKTLKQKELKSKTEEELKKKQEEEELKKKQQLKNTLLNDLKNSIETANEHKEKYKKRMKEEPEEQYGVQAFKVLNWGPGTEDVSANTERSIRFRRHTYTILSVLDIDELKEFSDIILLATEENILGAFSSLGGVLDTASDHLHPKKDKLNNLDISDLKTLKNSFDKILSIIETVSAMSKQLILDYENNKDLIKTDINKLKSHVKKLHNQFREKAHEAYNLKEFIVSTYNP</sequence>
<keyword evidence="3" id="KW-1185">Reference proteome</keyword>
<dbReference type="Pfam" id="PF05714">
    <property type="entry name" value="PFam54_60"/>
    <property type="match status" value="1"/>
</dbReference>
<evidence type="ECO:0000313" key="2">
    <source>
        <dbReference type="EMBL" id="ACN93528.1"/>
    </source>
</evidence>